<accession>A0A1B1UJV3</accession>
<dbReference type="STRING" id="1274631.LMTR13_25890"/>
<dbReference type="KEGG" id="bic:LMTR13_25890"/>
<reference evidence="1 2" key="1">
    <citation type="submission" date="2016-07" db="EMBL/GenBank/DDBJ databases">
        <title>Complete genome sequence of Bradyrhizobium icense LMTR 13T, a potential inoculant strain isolated from lima bean (Phaseolus lunatus) in Peru.</title>
        <authorList>
            <person name="Ormeno-Orrillo E."/>
            <person name="Duran D."/>
            <person name="Rogel M.A."/>
            <person name="Rey L."/>
            <person name="Imperial J."/>
            <person name="Ruiz-Argueso T."/>
            <person name="Martinez-Romero E."/>
        </authorList>
    </citation>
    <scope>NUCLEOTIDE SEQUENCE [LARGE SCALE GENOMIC DNA]</scope>
    <source>
        <strain evidence="1 2">LMTR 13</strain>
    </source>
</reference>
<dbReference type="RefSeq" id="WP_065730258.1">
    <property type="nucleotide sequence ID" value="NZ_CP016428.1"/>
</dbReference>
<dbReference type="Gene3D" id="3.40.190.10">
    <property type="entry name" value="Periplasmic binding protein-like II"/>
    <property type="match status" value="1"/>
</dbReference>
<keyword evidence="2" id="KW-1185">Reference proteome</keyword>
<sequence length="71" mass="7711">MADENGGSISNMEPAFQVLAAAKPNIVALAQSTVAELQMFESEEVYAGMFWDSRAHELRTKGFPIVTVIPP</sequence>
<dbReference type="Proteomes" id="UP000092839">
    <property type="component" value="Chromosome"/>
</dbReference>
<proteinExistence type="predicted"/>
<dbReference type="EMBL" id="CP016428">
    <property type="protein sequence ID" value="ANW03069.1"/>
    <property type="molecule type" value="Genomic_DNA"/>
</dbReference>
<protein>
    <submittedName>
        <fullName evidence="1">Uncharacterized protein</fullName>
    </submittedName>
</protein>
<gene>
    <name evidence="1" type="ORF">LMTR13_25890</name>
</gene>
<evidence type="ECO:0000313" key="2">
    <source>
        <dbReference type="Proteomes" id="UP000092839"/>
    </source>
</evidence>
<dbReference type="AlphaFoldDB" id="A0A1B1UJV3"/>
<dbReference type="OrthoDB" id="9766989at2"/>
<organism evidence="1 2">
    <name type="scientific">Bradyrhizobium icense</name>
    <dbReference type="NCBI Taxonomy" id="1274631"/>
    <lineage>
        <taxon>Bacteria</taxon>
        <taxon>Pseudomonadati</taxon>
        <taxon>Pseudomonadota</taxon>
        <taxon>Alphaproteobacteria</taxon>
        <taxon>Hyphomicrobiales</taxon>
        <taxon>Nitrobacteraceae</taxon>
        <taxon>Bradyrhizobium</taxon>
    </lineage>
</organism>
<name>A0A1B1UJV3_9BRAD</name>
<dbReference type="SUPFAM" id="SSF53850">
    <property type="entry name" value="Periplasmic binding protein-like II"/>
    <property type="match status" value="1"/>
</dbReference>
<evidence type="ECO:0000313" key="1">
    <source>
        <dbReference type="EMBL" id="ANW03069.1"/>
    </source>
</evidence>